<evidence type="ECO:0000259" key="1">
    <source>
        <dbReference type="PROSITE" id="PS50965"/>
    </source>
</evidence>
<organism evidence="2 3">
    <name type="scientific">Ammoniphilus resinae</name>
    <dbReference type="NCBI Taxonomy" id="861532"/>
    <lineage>
        <taxon>Bacteria</taxon>
        <taxon>Bacillati</taxon>
        <taxon>Bacillota</taxon>
        <taxon>Bacilli</taxon>
        <taxon>Bacillales</taxon>
        <taxon>Paenibacillaceae</taxon>
        <taxon>Aneurinibacillus group</taxon>
        <taxon>Ammoniphilus</taxon>
    </lineage>
</organism>
<reference evidence="2 3" key="1">
    <citation type="submission" date="2021-03" db="EMBL/GenBank/DDBJ databases">
        <title>Genomic Encyclopedia of Type Strains, Phase IV (KMG-IV): sequencing the most valuable type-strain genomes for metagenomic binning, comparative biology and taxonomic classification.</title>
        <authorList>
            <person name="Goeker M."/>
        </authorList>
    </citation>
    <scope>NUCLEOTIDE SEQUENCE [LARGE SCALE GENOMIC DNA]</scope>
    <source>
        <strain evidence="2 3">DSM 24738</strain>
    </source>
</reference>
<dbReference type="RefSeq" id="WP_209813015.1">
    <property type="nucleotide sequence ID" value="NZ_JAGGKT010000037.1"/>
</dbReference>
<feature type="domain" description="NERD" evidence="1">
    <location>
        <begin position="41"/>
        <end position="158"/>
    </location>
</feature>
<name>A0ABS4GXQ3_9BACL</name>
<dbReference type="Proteomes" id="UP001519343">
    <property type="component" value="Unassembled WGS sequence"/>
</dbReference>
<evidence type="ECO:0000313" key="3">
    <source>
        <dbReference type="Proteomes" id="UP001519343"/>
    </source>
</evidence>
<sequence>MVRKMRTPPAKLLTEVALGRRLIASHPRHKEIEEKRRQSFTGFRGELNVDYELSFLPDQQFYLFQDVRIQTKSGKVFQIDTLILSLYFALLIESKNIFGTLFFDTQSGQLIRTFGDRTDSFPDPIAQVRKQQALFQEWLTEHLFPTIPIYHLIAIGNPRNTIIKTDDPSIYKKVLHAAHIPDKVLEFYEKGQRSIVKPPLTPMMLDRVSDLLITNHTPKIPDLIKKYKISPDQLVHGVMCPRCSYFGMVYAHAGWTCPKCSLRKKDAHLQAINDYLLLHHSITNVQCREFLKLECRQICKRILLSMDLPFSGGFRDRRYLLPDLGRIPL</sequence>
<accession>A0ABS4GXQ3</accession>
<evidence type="ECO:0000313" key="2">
    <source>
        <dbReference type="EMBL" id="MBP1935054.1"/>
    </source>
</evidence>
<dbReference type="PROSITE" id="PS50965">
    <property type="entry name" value="NERD"/>
    <property type="match status" value="1"/>
</dbReference>
<dbReference type="Pfam" id="PF08378">
    <property type="entry name" value="NERD"/>
    <property type="match status" value="1"/>
</dbReference>
<proteinExistence type="predicted"/>
<protein>
    <recommendedName>
        <fullName evidence="1">NERD domain-containing protein</fullName>
    </recommendedName>
</protein>
<gene>
    <name evidence="2" type="ORF">J2Z37_005074</name>
</gene>
<dbReference type="InterPro" id="IPR011528">
    <property type="entry name" value="NERD"/>
</dbReference>
<comment type="caution">
    <text evidence="2">The sequence shown here is derived from an EMBL/GenBank/DDBJ whole genome shotgun (WGS) entry which is preliminary data.</text>
</comment>
<keyword evidence="3" id="KW-1185">Reference proteome</keyword>
<dbReference type="EMBL" id="JAGGKT010000037">
    <property type="protein sequence ID" value="MBP1935054.1"/>
    <property type="molecule type" value="Genomic_DNA"/>
</dbReference>